<dbReference type="Proteomes" id="UP000031594">
    <property type="component" value="Unassembled WGS sequence"/>
</dbReference>
<dbReference type="Proteomes" id="UP000315925">
    <property type="component" value="Chromosome"/>
</dbReference>
<dbReference type="AlphaFoldDB" id="A0A0C1V4I1"/>
<evidence type="ECO:0000313" key="7">
    <source>
        <dbReference type="EMBL" id="QDQ41988.1"/>
    </source>
</evidence>
<accession>A0A0C1V4I1</accession>
<dbReference type="EC" id="3.1.21.7" evidence="7"/>
<dbReference type="STRING" id="1202785.A946_04055"/>
<gene>
    <name evidence="6" type="ORF">A946_04055</name>
    <name evidence="7" type="ORF">kam1_742</name>
</gene>
<dbReference type="GO" id="GO:0006281">
    <property type="term" value="P:DNA repair"/>
    <property type="evidence" value="ECO:0007669"/>
    <property type="project" value="InterPro"/>
</dbReference>
<sequence length="230" mass="25800">MDGWPTTIEELISEQKRIARLSVSNWEKPSKPFVCAAVFICYLRQTSGPGKKSDQGWGAAIALFPDGQVKTFTISERASFDYIPGLLALRDGPLLEKAVVGLNLRPELLFVNATSRDHPHRAGLALHLGYKLDIPTVGITRKPLIATGALPGKNRGDRSELRIENETVAFWLRTQENKAPLVVHPGYRLDWETAIEIVLCYTRKYRTPEPLRLARQAARLCRAEFVRSPL</sequence>
<reference evidence="7" key="2">
    <citation type="journal article" date="2019" name="BMC Genomics">
        <title>Complete genome sequence analysis of the thermoacidophilic verrucomicrobial methanotroph 'Candidatus Methylacidiphilum kamchatkense' strain Kam1 and comparison with its closest relatives.</title>
        <authorList>
            <person name="Kruse T."/>
            <person name="Ratnadevi C.M."/>
            <person name="Erikstad H.A."/>
            <person name="Birkeland N.K."/>
        </authorList>
    </citation>
    <scope>NUCLEOTIDE SEQUENCE</scope>
    <source>
        <strain evidence="7">Kam1</strain>
    </source>
</reference>
<dbReference type="GO" id="GO:0003727">
    <property type="term" value="F:single-stranded RNA binding"/>
    <property type="evidence" value="ECO:0007669"/>
    <property type="project" value="TreeGrafter"/>
</dbReference>
<dbReference type="GO" id="GO:0005737">
    <property type="term" value="C:cytoplasm"/>
    <property type="evidence" value="ECO:0007669"/>
    <property type="project" value="UniProtKB-SubCell"/>
</dbReference>
<dbReference type="KEGG" id="mkc:kam1_742"/>
<comment type="subcellular location">
    <subcellularLocation>
        <location evidence="1">Cytoplasm</location>
    </subcellularLocation>
</comment>
<reference evidence="6 8" key="1">
    <citation type="submission" date="2014-08" db="EMBL/GenBank/DDBJ databases">
        <title>Methylacidiphilum kamchatkense strain Kam1 draft genome sequence.</title>
        <authorList>
            <person name="Birkeland N.-K."/>
            <person name="Erikstad H.A."/>
        </authorList>
    </citation>
    <scope>NUCLEOTIDE SEQUENCE [LARGE SCALE GENOMIC DNA]</scope>
    <source>
        <strain evidence="6 8">Kam1</strain>
    </source>
</reference>
<dbReference type="InterPro" id="IPR007581">
    <property type="entry name" value="Endonuclease-V"/>
</dbReference>
<keyword evidence="3" id="KW-0540">Nuclease</keyword>
<evidence type="ECO:0000313" key="8">
    <source>
        <dbReference type="Proteomes" id="UP000031594"/>
    </source>
</evidence>
<dbReference type="RefSeq" id="WP_039721108.1">
    <property type="nucleotide sequence ID" value="NZ_CP037899.1"/>
</dbReference>
<dbReference type="PANTHER" id="PTHR28511">
    <property type="entry name" value="ENDONUCLEASE V"/>
    <property type="match status" value="1"/>
</dbReference>
<name>A0A0C1V4I1_9BACT</name>
<evidence type="ECO:0000256" key="3">
    <source>
        <dbReference type="ARBA" id="ARBA00022722"/>
    </source>
</evidence>
<keyword evidence="5 7" id="KW-0378">Hydrolase</keyword>
<protein>
    <submittedName>
        <fullName evidence="7">Endonuclease V</fullName>
        <ecNumber evidence="7">3.1.21.7</ecNumber>
    </submittedName>
</protein>
<dbReference type="Gene3D" id="3.30.2170.10">
    <property type="entry name" value="archaeoglobus fulgidus dsm 4304 superfamily"/>
    <property type="match status" value="1"/>
</dbReference>
<evidence type="ECO:0000256" key="5">
    <source>
        <dbReference type="ARBA" id="ARBA00022801"/>
    </source>
</evidence>
<keyword evidence="2" id="KW-0963">Cytoplasm</keyword>
<keyword evidence="4 7" id="KW-0255">Endonuclease</keyword>
<organism evidence="7 9">
    <name type="scientific">Methylacidiphilum kamchatkense Kam1</name>
    <dbReference type="NCBI Taxonomy" id="1202785"/>
    <lineage>
        <taxon>Bacteria</taxon>
        <taxon>Pseudomonadati</taxon>
        <taxon>Verrucomicrobiota</taxon>
        <taxon>Methylacidiphilae</taxon>
        <taxon>Methylacidiphilales</taxon>
        <taxon>Methylacidiphilaceae</taxon>
        <taxon>Methylacidiphilum (ex Ratnadevi et al. 2023)</taxon>
    </lineage>
</organism>
<dbReference type="Pfam" id="PF04493">
    <property type="entry name" value="Endonuclease_5"/>
    <property type="match status" value="1"/>
</dbReference>
<evidence type="ECO:0000313" key="6">
    <source>
        <dbReference type="EMBL" id="KIE58630.1"/>
    </source>
</evidence>
<dbReference type="GO" id="GO:0043737">
    <property type="term" value="F:deoxyribonuclease V activity"/>
    <property type="evidence" value="ECO:0007669"/>
    <property type="project" value="UniProtKB-EC"/>
</dbReference>
<dbReference type="GO" id="GO:0016891">
    <property type="term" value="F:RNA endonuclease activity producing 5'-phosphomonoesters, hydrolytic mechanism"/>
    <property type="evidence" value="ECO:0007669"/>
    <property type="project" value="TreeGrafter"/>
</dbReference>
<proteinExistence type="predicted"/>
<dbReference type="EMBL" id="JQNX01000003">
    <property type="protein sequence ID" value="KIE58630.1"/>
    <property type="molecule type" value="Genomic_DNA"/>
</dbReference>
<dbReference type="CDD" id="cd06559">
    <property type="entry name" value="Endonuclease_V"/>
    <property type="match status" value="1"/>
</dbReference>
<evidence type="ECO:0000256" key="1">
    <source>
        <dbReference type="ARBA" id="ARBA00004496"/>
    </source>
</evidence>
<evidence type="ECO:0000256" key="4">
    <source>
        <dbReference type="ARBA" id="ARBA00022759"/>
    </source>
</evidence>
<dbReference type="PANTHER" id="PTHR28511:SF1">
    <property type="entry name" value="ENDONUCLEASE V"/>
    <property type="match status" value="1"/>
</dbReference>
<reference evidence="9" key="3">
    <citation type="submission" date="2019-03" db="EMBL/GenBank/DDBJ databases">
        <title>Complete genome of Methylacidiphilum kamchatkense Kam1.</title>
        <authorList>
            <person name="Kruse T."/>
            <person name="Murarilal Ratnadevi C."/>
            <person name="Erikstad H.-A."/>
            <person name="Birkeland N.-K."/>
        </authorList>
    </citation>
    <scope>NUCLEOTIDE SEQUENCE [LARGE SCALE GENOMIC DNA]</scope>
    <source>
        <strain evidence="9">kam1</strain>
    </source>
</reference>
<evidence type="ECO:0000313" key="9">
    <source>
        <dbReference type="Proteomes" id="UP000315925"/>
    </source>
</evidence>
<dbReference type="OrthoDB" id="9790916at2"/>
<keyword evidence="8" id="KW-1185">Reference proteome</keyword>
<dbReference type="EMBL" id="CP037899">
    <property type="protein sequence ID" value="QDQ41988.1"/>
    <property type="molecule type" value="Genomic_DNA"/>
</dbReference>
<evidence type="ECO:0000256" key="2">
    <source>
        <dbReference type="ARBA" id="ARBA00022490"/>
    </source>
</evidence>